<protein>
    <recommendedName>
        <fullName evidence="3">DUF7719 domain-containing protein</fullName>
    </recommendedName>
</protein>
<comment type="caution">
    <text evidence="4">The sequence shown here is derived from an EMBL/GenBank/DDBJ whole genome shotgun (WGS) entry which is preliminary data.</text>
</comment>
<proteinExistence type="predicted"/>
<keyword evidence="2" id="KW-0472">Membrane</keyword>
<keyword evidence="5" id="KW-1185">Reference proteome</keyword>
<dbReference type="PANTHER" id="PTHR37846:SF1">
    <property type="entry name" value="DEACETYLASE-LIKE PROTEIN"/>
    <property type="match status" value="1"/>
</dbReference>
<dbReference type="Pfam" id="PF24841">
    <property type="entry name" value="DUF7719"/>
    <property type="match status" value="1"/>
</dbReference>
<evidence type="ECO:0000313" key="5">
    <source>
        <dbReference type="Proteomes" id="UP001345013"/>
    </source>
</evidence>
<reference evidence="4 5" key="1">
    <citation type="submission" date="2023-08" db="EMBL/GenBank/DDBJ databases">
        <title>Black Yeasts Isolated from many extreme environments.</title>
        <authorList>
            <person name="Coleine C."/>
            <person name="Stajich J.E."/>
            <person name="Selbmann L."/>
        </authorList>
    </citation>
    <scope>NUCLEOTIDE SEQUENCE [LARGE SCALE GENOMIC DNA]</scope>
    <source>
        <strain evidence="4 5">CCFEE 5885</strain>
    </source>
</reference>
<feature type="region of interest" description="Disordered" evidence="1">
    <location>
        <begin position="25"/>
        <end position="58"/>
    </location>
</feature>
<evidence type="ECO:0000256" key="1">
    <source>
        <dbReference type="SAM" id="MobiDB-lite"/>
    </source>
</evidence>
<sequence>MQERALAVTSVHRILPTILALISRPMNRKQKRAQSSKKPNQDGDVDVPYARPPENSKRNAKTLYEIAAERQAALAGGASSFDKLPTKDNVVNVAIGPDGEIRSLDGGVLPGQPTSEDVNPWLDSLLLAVSLSALHFTLEALTVHQYAEELIWKHVFWHTALQAFPILCLLIHFTHGRLVTIHTSKQVADAISGLKQLMFVAVANISGCYLIYLTNDEGYMAVMKNAPSIGTFWVWSVIELGLLGALAGVAGPGAYAWYNGYGIL</sequence>
<feature type="transmembrane region" description="Helical" evidence="2">
    <location>
        <begin position="155"/>
        <end position="173"/>
    </location>
</feature>
<feature type="compositionally biased region" description="Basic residues" evidence="1">
    <location>
        <begin position="26"/>
        <end position="35"/>
    </location>
</feature>
<accession>A0ABR0KEP1</accession>
<evidence type="ECO:0000259" key="3">
    <source>
        <dbReference type="Pfam" id="PF24841"/>
    </source>
</evidence>
<feature type="transmembrane region" description="Helical" evidence="2">
    <location>
        <begin position="232"/>
        <end position="258"/>
    </location>
</feature>
<keyword evidence="2" id="KW-1133">Transmembrane helix</keyword>
<gene>
    <name evidence="4" type="ORF">LTR24_003517</name>
</gene>
<keyword evidence="2" id="KW-0812">Transmembrane</keyword>
<feature type="transmembrane region" description="Helical" evidence="2">
    <location>
        <begin position="194"/>
        <end position="212"/>
    </location>
</feature>
<dbReference type="Proteomes" id="UP001345013">
    <property type="component" value="Unassembled WGS sequence"/>
</dbReference>
<evidence type="ECO:0000313" key="4">
    <source>
        <dbReference type="EMBL" id="KAK5094576.1"/>
    </source>
</evidence>
<dbReference type="InterPro" id="IPR056136">
    <property type="entry name" value="DUF7719"/>
</dbReference>
<evidence type="ECO:0000256" key="2">
    <source>
        <dbReference type="SAM" id="Phobius"/>
    </source>
</evidence>
<dbReference type="EMBL" id="JAVRRG010000033">
    <property type="protein sequence ID" value="KAK5094576.1"/>
    <property type="molecule type" value="Genomic_DNA"/>
</dbReference>
<organism evidence="4 5">
    <name type="scientific">Lithohypha guttulata</name>
    <dbReference type="NCBI Taxonomy" id="1690604"/>
    <lineage>
        <taxon>Eukaryota</taxon>
        <taxon>Fungi</taxon>
        <taxon>Dikarya</taxon>
        <taxon>Ascomycota</taxon>
        <taxon>Pezizomycotina</taxon>
        <taxon>Eurotiomycetes</taxon>
        <taxon>Chaetothyriomycetidae</taxon>
        <taxon>Chaetothyriales</taxon>
        <taxon>Trichomeriaceae</taxon>
        <taxon>Lithohypha</taxon>
    </lineage>
</organism>
<name>A0ABR0KEP1_9EURO</name>
<feature type="domain" description="DUF7719" evidence="3">
    <location>
        <begin position="195"/>
        <end position="263"/>
    </location>
</feature>
<dbReference type="PANTHER" id="PTHR37846">
    <property type="entry name" value="YALI0B21296P"/>
    <property type="match status" value="1"/>
</dbReference>